<gene>
    <name evidence="2" type="ORF">H4Q32_017015</name>
</gene>
<dbReference type="CDD" id="cd07563">
    <property type="entry name" value="Peptidase_S41_IRBP"/>
    <property type="match status" value="5"/>
</dbReference>
<dbReference type="Pfam" id="PF11918">
    <property type="entry name" value="Peptidase_S41_N"/>
    <property type="match status" value="5"/>
</dbReference>
<proteinExistence type="predicted"/>
<organism evidence="2 3">
    <name type="scientific">Labeo rohita</name>
    <name type="common">Indian major carp</name>
    <name type="synonym">Cyprinus rohita</name>
    <dbReference type="NCBI Taxonomy" id="84645"/>
    <lineage>
        <taxon>Eukaryota</taxon>
        <taxon>Metazoa</taxon>
        <taxon>Chordata</taxon>
        <taxon>Craniata</taxon>
        <taxon>Vertebrata</taxon>
        <taxon>Euteleostomi</taxon>
        <taxon>Actinopterygii</taxon>
        <taxon>Neopterygii</taxon>
        <taxon>Teleostei</taxon>
        <taxon>Ostariophysi</taxon>
        <taxon>Cypriniformes</taxon>
        <taxon>Cyprinidae</taxon>
        <taxon>Labeoninae</taxon>
        <taxon>Labeonini</taxon>
        <taxon>Labeo</taxon>
    </lineage>
</organism>
<dbReference type="EMBL" id="JACTAM010000012">
    <property type="protein sequence ID" value="KAI2658862.1"/>
    <property type="molecule type" value="Genomic_DNA"/>
</dbReference>
<dbReference type="SMART" id="SM00245">
    <property type="entry name" value="TSPc"/>
    <property type="match status" value="5"/>
</dbReference>
<feature type="domain" description="Tail specific protease" evidence="1">
    <location>
        <begin position="1339"/>
        <end position="1532"/>
    </location>
</feature>
<dbReference type="PANTHER" id="PTHR11261:SF3">
    <property type="entry name" value="RETINOL-BINDING PROTEIN 3"/>
    <property type="match status" value="1"/>
</dbReference>
<evidence type="ECO:0000259" key="1">
    <source>
        <dbReference type="SMART" id="SM00245"/>
    </source>
</evidence>
<feature type="domain" description="Tail specific protease" evidence="1">
    <location>
        <begin position="1046"/>
        <end position="1243"/>
    </location>
</feature>
<dbReference type="PANTHER" id="PTHR11261">
    <property type="entry name" value="INTERPHOTORECEPTOR RETINOID-BINDING PROTEIN"/>
    <property type="match status" value="1"/>
</dbReference>
<evidence type="ECO:0000313" key="2">
    <source>
        <dbReference type="EMBL" id="KAI2658862.1"/>
    </source>
</evidence>
<dbReference type="Gene3D" id="3.30.750.44">
    <property type="match status" value="5"/>
</dbReference>
<dbReference type="Gene3D" id="3.90.226.10">
    <property type="entry name" value="2-enoyl-CoA Hydratase, Chain A, domain 1"/>
    <property type="match status" value="5"/>
</dbReference>
<reference evidence="2 3" key="1">
    <citation type="submission" date="2022-01" db="EMBL/GenBank/DDBJ databases">
        <title>A high-quality chromosome-level genome assembly of rohu carp, Labeo rohita.</title>
        <authorList>
            <person name="Arick M.A. II"/>
            <person name="Hsu C.-Y."/>
            <person name="Magbanua Z."/>
            <person name="Pechanova O."/>
            <person name="Grover C."/>
            <person name="Miller E."/>
            <person name="Thrash A."/>
            <person name="Ezzel L."/>
            <person name="Alam S."/>
            <person name="Benzie J."/>
            <person name="Hamilton M."/>
            <person name="Karsi A."/>
            <person name="Lawrence M.L."/>
            <person name="Peterson D.G."/>
        </authorList>
    </citation>
    <scope>NUCLEOTIDE SEQUENCE [LARGE SCALE GENOMIC DNA]</scope>
    <source>
        <strain evidence="3">BAU-BD-2019</strain>
        <tissue evidence="2">Blood</tissue>
    </source>
</reference>
<feature type="domain" description="Tail specific protease" evidence="1">
    <location>
        <begin position="77"/>
        <end position="274"/>
    </location>
</feature>
<keyword evidence="3" id="KW-1185">Reference proteome</keyword>
<name>A0ABQ8M7K6_LABRO</name>
<evidence type="ECO:0000313" key="3">
    <source>
        <dbReference type="Proteomes" id="UP000830375"/>
    </source>
</evidence>
<comment type="caution">
    <text evidence="2">The sequence shown here is derived from an EMBL/GenBank/DDBJ whole genome shotgun (WGS) entry which is preliminary data.</text>
</comment>
<dbReference type="Proteomes" id="UP000830375">
    <property type="component" value="Unassembled WGS sequence"/>
</dbReference>
<protein>
    <submittedName>
        <fullName evidence="2">Retinol-binding protein 3</fullName>
    </submittedName>
</protein>
<dbReference type="Pfam" id="PF03572">
    <property type="entry name" value="Peptidase_S41"/>
    <property type="match status" value="5"/>
</dbReference>
<feature type="domain" description="Tail specific protease" evidence="1">
    <location>
        <begin position="669"/>
        <end position="866"/>
    </location>
</feature>
<dbReference type="InterPro" id="IPR029045">
    <property type="entry name" value="ClpP/crotonase-like_dom_sf"/>
</dbReference>
<dbReference type="InterPro" id="IPR005151">
    <property type="entry name" value="Tail-specific_protease"/>
</dbReference>
<dbReference type="SUPFAM" id="SSF52096">
    <property type="entry name" value="ClpP/crotonase"/>
    <property type="match status" value="5"/>
</dbReference>
<accession>A0ABQ8M7K6</accession>
<feature type="domain" description="Tail specific protease" evidence="1">
    <location>
        <begin position="372"/>
        <end position="568"/>
    </location>
</feature>
<sequence>MAKILLENYCFPENLVGMQEAIQQAISSGEILHISDRKTLAAVLTAGVQGALNDPRLTVSYEPNYVPITPPALQSLPTEQLIRLIRNTVKLEVMDNNVGYLRIDRIIGQETVEKLGRLLHDNIWKKVAHTSAMIFDLRFSTAGEISGVPYIISFFSDSEPLLHIDTIYERPTNTTKELWTMSNLLGERYGKRKELIVLISKRTTGAAEALAYILKHLKRAVIVGERSAGGSIKVEKFKVGDSGFYITVPVARSVNPVTGQSWEVTGVSPSVSVNPKEGIAKAKSLIAIRKSIPKAVKRVSDIIKQFYVFKDKIPALLNHLGKTDFSTVVSEEDLAAKLNYELQFVFEDPRLNIKTLQGSSNKEEELDATPTTHSIDVNLNDPLFKLEILSGNIGYLRFDRFPTSTILIELEDRIIETVWRPVKDTENLIIDLRYNTGGSTEALPILLSYMFDFSSDTHLFSIYDSIRNTTVDFHTLRNISGPSYGSRKGVYVLTSYYTAEAGEEFAYLMQSLHRGTVVGEITSGMLLHSKTFQVEETSLGITIPVINFIDIHGECWLGGGVVPDAIVLAEEAFERAHEIIVFHKDIPALVQEAGDLLKTHYIVPEVADKVSRLLQSKLKEGFYRSVVDFESLASQLTADLQEISGDHRLHIFNCETEPESLRNLPKIPSPEEVGFIIDALFKVDVLSGNIGYLRFDRMEDVKILRAIGPQLVKVVWNKLVSTDVLIIDLRYNTGGYSTAIPLLCTYFFDPQPLKHLYTIFDRSKTNATKVTTLPEVLGQRYGSQKDIYILTSHITGSAAEAFARTMKDLKRATVIGEPTIGGALSSGTYQIGNNILYASIPNQAVLSAVTGKAWSVSGVEPHVVAQASDALNVAQKVIGTKLQKIKSGKYFHHGDENVFLMLCLFVCSTNLTVEADSVDKPPCRRRVQLRRISRNPKQSKMPQALLLLASLLIFSNVAHCDFSPTLIVDMAKILMDNYCSPEKLAGMEEAIDAASSNTEILSISDPANLASVLTDGVQKTIFDSRVQVTYEPGFVPVAPPAMPDIPPEHLAEMIKGTVKAEVLDGNIGYLKIQHIIGEETAQKVGPILLEYIWDKLLPTSAMILDFRSAVTGELSGIPYIVSYYTDPEPLIHIDSVYDRTSDVTIELWSMPTLLGKRYGTSKTLIVLTSKNTLGIAEDVAYCLKNLKRATIVGENTAGGSIKINKIKVGDTDFYVSVPVAKSINPITGKSWEITGVAPDVEVAAEDALDAAIAIIKLRAEIPGLVQAAAALVADNYAFPSIGKDVAEKLGAAAASREYSLISTKEELRAKLSADLLKLSGDKCLKATRNVPTLPPQNLPPEMFIELIKVSFHTDIFENNIGYLRFDMFGDFEHAAKIIAEYVWNKVVDTDALIIDLRNNVGGSTASIAGFSSYFFDDDKQIMLDNVYDRPSNTTTDLLTRLQLTGRRYGSKKSVIVLTSGTTTGAAEEFVFIMKRLGRAMIIGETTRGGCHPPENFRVGESSIFLSIPIRHSDTAHGPSWEGAGIAPHLPVPADAALDTAKGIFNKHLSDQK</sequence>